<sequence>MLNMTYKLSALVVCVVFSFFGLASSQKNCCAPKQWTGIIIQRIGRYDRTHDSASLNDAFTRFTYDSINMKTAAITEINKNISTQAMVKERTIRDYKQKRKWVIVDNNCSVNPLTEALQAPCIPDYFLKMNIYENVTSGISDPMVFHIPNFCPSKNEEVNMIRNTLLYFQNILSA</sequence>
<comment type="caution">
    <text evidence="2">The sequence shown here is derived from an EMBL/GenBank/DDBJ whole genome shotgun (WGS) entry which is preliminary data.</text>
</comment>
<evidence type="ECO:0000313" key="3">
    <source>
        <dbReference type="Proteomes" id="UP001186944"/>
    </source>
</evidence>
<feature type="signal peptide" evidence="1">
    <location>
        <begin position="1"/>
        <end position="25"/>
    </location>
</feature>
<keyword evidence="3" id="KW-1185">Reference proteome</keyword>
<dbReference type="GO" id="GO:0005576">
    <property type="term" value="C:extracellular region"/>
    <property type="evidence" value="ECO:0007669"/>
    <property type="project" value="InterPro"/>
</dbReference>
<gene>
    <name evidence="2" type="ORF">FSP39_018382</name>
</gene>
<dbReference type="EMBL" id="VSWD01000005">
    <property type="protein sequence ID" value="KAK3103308.1"/>
    <property type="molecule type" value="Genomic_DNA"/>
</dbReference>
<dbReference type="InterPro" id="IPR001299">
    <property type="entry name" value="Ependymin"/>
</dbReference>
<dbReference type="AlphaFoldDB" id="A0AA89C805"/>
<dbReference type="PANTHER" id="PTHR10697">
    <property type="entry name" value="MAMMALIAN EPENDYMIN-RELATED PROTEIN 1"/>
    <property type="match status" value="1"/>
</dbReference>
<feature type="chain" id="PRO_5041696425" evidence="1">
    <location>
        <begin position="26"/>
        <end position="174"/>
    </location>
</feature>
<accession>A0AA89C805</accession>
<keyword evidence="1" id="KW-0732">Signal</keyword>
<proteinExistence type="predicted"/>
<evidence type="ECO:0000313" key="2">
    <source>
        <dbReference type="EMBL" id="KAK3103308.1"/>
    </source>
</evidence>
<dbReference type="PANTHER" id="PTHR10697:SF13">
    <property type="entry name" value="RICIN B LECTIN DOMAIN-CONTAINING PROTEIN"/>
    <property type="match status" value="1"/>
</dbReference>
<reference evidence="2" key="1">
    <citation type="submission" date="2019-08" db="EMBL/GenBank/DDBJ databases">
        <title>The improved chromosome-level genome for the pearl oyster Pinctada fucata martensii using PacBio sequencing and Hi-C.</title>
        <authorList>
            <person name="Zheng Z."/>
        </authorList>
    </citation>
    <scope>NUCLEOTIDE SEQUENCE</scope>
    <source>
        <strain evidence="2">ZZ-2019</strain>
        <tissue evidence="2">Adductor muscle</tissue>
    </source>
</reference>
<dbReference type="GO" id="GO:0005509">
    <property type="term" value="F:calcium ion binding"/>
    <property type="evidence" value="ECO:0007669"/>
    <property type="project" value="InterPro"/>
</dbReference>
<organism evidence="2 3">
    <name type="scientific">Pinctada imbricata</name>
    <name type="common">Atlantic pearl-oyster</name>
    <name type="synonym">Pinctada martensii</name>
    <dbReference type="NCBI Taxonomy" id="66713"/>
    <lineage>
        <taxon>Eukaryota</taxon>
        <taxon>Metazoa</taxon>
        <taxon>Spiralia</taxon>
        <taxon>Lophotrochozoa</taxon>
        <taxon>Mollusca</taxon>
        <taxon>Bivalvia</taxon>
        <taxon>Autobranchia</taxon>
        <taxon>Pteriomorphia</taxon>
        <taxon>Pterioida</taxon>
        <taxon>Pterioidea</taxon>
        <taxon>Pteriidae</taxon>
        <taxon>Pinctada</taxon>
    </lineage>
</organism>
<name>A0AA89C805_PINIB</name>
<dbReference type="GO" id="GO:0005764">
    <property type="term" value="C:lysosome"/>
    <property type="evidence" value="ECO:0007669"/>
    <property type="project" value="TreeGrafter"/>
</dbReference>
<dbReference type="Proteomes" id="UP001186944">
    <property type="component" value="Unassembled WGS sequence"/>
</dbReference>
<dbReference type="GO" id="GO:0007160">
    <property type="term" value="P:cell-matrix adhesion"/>
    <property type="evidence" value="ECO:0007669"/>
    <property type="project" value="InterPro"/>
</dbReference>
<protein>
    <submittedName>
        <fullName evidence="2">Uncharacterized protein</fullName>
    </submittedName>
</protein>
<evidence type="ECO:0000256" key="1">
    <source>
        <dbReference type="SAM" id="SignalP"/>
    </source>
</evidence>